<dbReference type="GO" id="GO:0006779">
    <property type="term" value="P:porphyrin-containing compound biosynthetic process"/>
    <property type="evidence" value="ECO:0007669"/>
    <property type="project" value="InterPro"/>
</dbReference>
<protein>
    <submittedName>
        <fullName evidence="2">Methyltransferase</fullName>
    </submittedName>
</protein>
<evidence type="ECO:0000313" key="2">
    <source>
        <dbReference type="EMBL" id="RGC35454.1"/>
    </source>
</evidence>
<accession>A0A3E2X1U7</accession>
<dbReference type="PANTHER" id="PTHR47099">
    <property type="entry name" value="METHYLCOBAMIDE:COM METHYLTRANSFERASE MTBA"/>
    <property type="match status" value="1"/>
</dbReference>
<reference evidence="2 3" key="1">
    <citation type="submission" date="2018-08" db="EMBL/GenBank/DDBJ databases">
        <title>A genome reference for cultivated species of the human gut microbiota.</title>
        <authorList>
            <person name="Zou Y."/>
            <person name="Xue W."/>
            <person name="Luo G."/>
        </authorList>
    </citation>
    <scope>NUCLEOTIDE SEQUENCE [LARGE SCALE GENOMIC DNA]</scope>
    <source>
        <strain evidence="2 3">AF19-21</strain>
    </source>
</reference>
<keyword evidence="2" id="KW-0489">Methyltransferase</keyword>
<dbReference type="Pfam" id="PF01208">
    <property type="entry name" value="URO-D"/>
    <property type="match status" value="1"/>
</dbReference>
<dbReference type="Gene3D" id="3.20.20.210">
    <property type="match status" value="1"/>
</dbReference>
<dbReference type="GO" id="GO:0008168">
    <property type="term" value="F:methyltransferase activity"/>
    <property type="evidence" value="ECO:0007669"/>
    <property type="project" value="UniProtKB-KW"/>
</dbReference>
<evidence type="ECO:0000313" key="3">
    <source>
        <dbReference type="Proteomes" id="UP000261111"/>
    </source>
</evidence>
<keyword evidence="2" id="KW-0808">Transferase</keyword>
<gene>
    <name evidence="2" type="ORF">DWX41_00195</name>
</gene>
<name>A0A3E2X1U7_9FIRM</name>
<comment type="caution">
    <text evidence="2">The sequence shown here is derived from an EMBL/GenBank/DDBJ whole genome shotgun (WGS) entry which is preliminary data.</text>
</comment>
<organism evidence="2 3">
    <name type="scientific">Hungatella hathewayi</name>
    <dbReference type="NCBI Taxonomy" id="154046"/>
    <lineage>
        <taxon>Bacteria</taxon>
        <taxon>Bacillati</taxon>
        <taxon>Bacillota</taxon>
        <taxon>Clostridia</taxon>
        <taxon>Lachnospirales</taxon>
        <taxon>Lachnospiraceae</taxon>
        <taxon>Hungatella</taxon>
    </lineage>
</organism>
<dbReference type="AlphaFoldDB" id="A0A3E2X1U7"/>
<proteinExistence type="predicted"/>
<dbReference type="GO" id="GO:0032259">
    <property type="term" value="P:methylation"/>
    <property type="evidence" value="ECO:0007669"/>
    <property type="project" value="UniProtKB-KW"/>
</dbReference>
<dbReference type="InterPro" id="IPR052024">
    <property type="entry name" value="Methanogen_methyltrans"/>
</dbReference>
<dbReference type="Proteomes" id="UP000261111">
    <property type="component" value="Unassembled WGS sequence"/>
</dbReference>
<sequence>MSLTRRGTLREGYQLNSKERVRAAFEHKTPDRVPATMQAVETAWEKMQQYFQVESAEEVMDILEIDTRVMDFPPYIGPKKPDFVNAKGEVVHTHPFGQQYVEKWNGVEYNSHTIKRPLEHVETMEELMAFRDWPNPDHFDYEAVKRFCGQHQDKAIRIGWPGPYQVFLDLYPAESFYMLMAEEPEMVKAMLNRYSQFYMEMYERMLEAGDGAIDLIRPCDDYGTQISLLFSPKMWDEYFAENTKKLVQLAHKYNCFYLQHSCGAVRKIIPNLIACGVDGLEPIQKVKGMEVDSLKREYGDKLCFQGGVDTQNLLPFGTPEEVRAETEYIIRTMNVDGGYILGPSQDFEGDVPVENIIALYEARKKFI</sequence>
<dbReference type="InterPro" id="IPR000257">
    <property type="entry name" value="Uroporphyrinogen_deCOase"/>
</dbReference>
<dbReference type="PANTHER" id="PTHR47099:SF1">
    <property type="entry name" value="METHYLCOBAMIDE:COM METHYLTRANSFERASE MTBA"/>
    <property type="match status" value="1"/>
</dbReference>
<dbReference type="GO" id="GO:0004853">
    <property type="term" value="F:uroporphyrinogen decarboxylase activity"/>
    <property type="evidence" value="ECO:0007669"/>
    <property type="project" value="InterPro"/>
</dbReference>
<dbReference type="EMBL" id="QVIA01000001">
    <property type="protein sequence ID" value="RGC35454.1"/>
    <property type="molecule type" value="Genomic_DNA"/>
</dbReference>
<dbReference type="InterPro" id="IPR038071">
    <property type="entry name" value="UROD/MetE-like_sf"/>
</dbReference>
<evidence type="ECO:0000259" key="1">
    <source>
        <dbReference type="Pfam" id="PF01208"/>
    </source>
</evidence>
<dbReference type="SUPFAM" id="SSF51726">
    <property type="entry name" value="UROD/MetE-like"/>
    <property type="match status" value="1"/>
</dbReference>
<feature type="domain" description="Uroporphyrinogen decarboxylase (URO-D)" evidence="1">
    <location>
        <begin position="122"/>
        <end position="365"/>
    </location>
</feature>